<comment type="caution">
    <text evidence="15">The sequence shown here is derived from an EMBL/GenBank/DDBJ whole genome shotgun (WGS) entry which is preliminary data.</text>
</comment>
<evidence type="ECO:0000256" key="10">
    <source>
        <dbReference type="PIRSR" id="PIRSR037250-50"/>
    </source>
</evidence>
<dbReference type="Gene3D" id="3.30.190.10">
    <property type="entry name" value="Ribulose bisphosphate carboxylase, small subunit"/>
    <property type="match status" value="3"/>
</dbReference>
<evidence type="ECO:0000256" key="8">
    <source>
        <dbReference type="ARBA" id="ARBA00024446"/>
    </source>
</evidence>
<keyword evidence="3" id="KW-0120">Carbon dioxide fixation</keyword>
<comment type="similarity">
    <text evidence="5">Belongs to the gamma-class carbonic anhydrase family.</text>
</comment>
<evidence type="ECO:0000259" key="14">
    <source>
        <dbReference type="SMART" id="SM00961"/>
    </source>
</evidence>
<feature type="domain" description="Ribulose bisphosphate carboxylase small subunit" evidence="14">
    <location>
        <begin position="475"/>
        <end position="567"/>
    </location>
</feature>
<reference evidence="15" key="1">
    <citation type="submission" date="2019-11" db="EMBL/GenBank/DDBJ databases">
        <title>Genomic insights into an expanded diversity of filamentous marine cyanobacteria reveals the extraordinary biosynthetic potential of Moorea and Okeania.</title>
        <authorList>
            <person name="Ferreira Leao T."/>
            <person name="Wang M."/>
            <person name="Moss N."/>
            <person name="Da Silva R."/>
            <person name="Sanders J."/>
            <person name="Nurk S."/>
            <person name="Gurevich A."/>
            <person name="Humphrey G."/>
            <person name="Reher R."/>
            <person name="Zhu Q."/>
            <person name="Belda-Ferre P."/>
            <person name="Glukhov E."/>
            <person name="Rex R."/>
            <person name="Dorrestein P.C."/>
            <person name="Knight R."/>
            <person name="Pevzner P."/>
            <person name="Gerwick W.H."/>
            <person name="Gerwick L."/>
        </authorList>
    </citation>
    <scope>NUCLEOTIDE SEQUENCE</scope>
    <source>
        <strain evidence="15">SIO1C4</strain>
    </source>
</reference>
<dbReference type="GO" id="GO:0046872">
    <property type="term" value="F:metal ion binding"/>
    <property type="evidence" value="ECO:0007669"/>
    <property type="project" value="UniProtKB-KW"/>
</dbReference>
<evidence type="ECO:0000256" key="3">
    <source>
        <dbReference type="ARBA" id="ARBA00023300"/>
    </source>
</evidence>
<dbReference type="AlphaFoldDB" id="A0A6B3NJE6"/>
<evidence type="ECO:0000256" key="4">
    <source>
        <dbReference type="ARBA" id="ARBA00023587"/>
    </source>
</evidence>
<evidence type="ECO:0000313" key="15">
    <source>
        <dbReference type="EMBL" id="NER31747.1"/>
    </source>
</evidence>
<dbReference type="Gene3D" id="2.160.10.10">
    <property type="entry name" value="Hexapeptide repeat proteins"/>
    <property type="match status" value="1"/>
</dbReference>
<dbReference type="InterPro" id="IPR052265">
    <property type="entry name" value="Gamma-CA"/>
</dbReference>
<dbReference type="PIRSF" id="PIRSF037250">
    <property type="entry name" value="CcmM"/>
    <property type="match status" value="1"/>
</dbReference>
<feature type="binding site" description="in other chain" evidence="11">
    <location>
        <position position="75"/>
    </location>
    <ligand>
        <name>Zn(2+)</name>
        <dbReference type="ChEBI" id="CHEBI:29105"/>
        <note>ligand shared between two neighboring subunits</note>
    </ligand>
</feature>
<evidence type="ECO:0000256" key="6">
    <source>
        <dbReference type="ARBA" id="ARBA00023636"/>
    </source>
</evidence>
<evidence type="ECO:0000256" key="11">
    <source>
        <dbReference type="PIRSR" id="PIRSR037250-51"/>
    </source>
</evidence>
<dbReference type="SMART" id="SM00961">
    <property type="entry name" value="RuBisCO_small"/>
    <property type="match status" value="3"/>
</dbReference>
<evidence type="ECO:0000256" key="2">
    <source>
        <dbReference type="ARBA" id="ARBA00022737"/>
    </source>
</evidence>
<protein>
    <recommendedName>
        <fullName evidence="6">Carboxysome assembly protein CcmM</fullName>
    </recommendedName>
    <alternativeName>
        <fullName evidence="9">Carbon dioxide concentrating mechanism protein CcmM</fullName>
    </alternativeName>
</protein>
<comment type="subcellular location">
    <subcellularLocation>
        <location evidence="4">Carboxysome</location>
    </subcellularLocation>
</comment>
<dbReference type="SUPFAM" id="SSF51161">
    <property type="entry name" value="Trimeric LpxA-like enzymes"/>
    <property type="match status" value="1"/>
</dbReference>
<dbReference type="InterPro" id="IPR011004">
    <property type="entry name" value="Trimer_LpxA-like_sf"/>
</dbReference>
<keyword evidence="1" id="KW-0602">Photosynthesis</keyword>
<dbReference type="SUPFAM" id="SSF55239">
    <property type="entry name" value="RuBisCO, small subunit"/>
    <property type="match status" value="3"/>
</dbReference>
<keyword evidence="11" id="KW-0862">Zinc</keyword>
<keyword evidence="8" id="KW-1283">Bacterial microcompartment</keyword>
<feature type="binding site" evidence="11">
    <location>
        <position position="102"/>
    </location>
    <ligand>
        <name>Zn(2+)</name>
        <dbReference type="ChEBI" id="CHEBI:29105"/>
        <note>ligand shared between two neighboring subunits</note>
    </ligand>
</feature>
<feature type="active site" description="Proton donor/acceptor" evidence="10">
    <location>
        <position position="56"/>
    </location>
</feature>
<sequence length="568" mass="62362">MAVRSYAAPPTPWSTDLAEPTIHETAYVHSFSNIIGDVFIGPKVLIAPSTSIRADEGKPFYIGAGSNIQDGVVIHGLEKGRVVGDDQQEYSVWIGENASITHMSLIHGPAYVGDDSFIGFRSTVFNARVGKGCIVMMHALVQDVEIPPGKYVPSGAIITNQQQANRLPDVQDQDMKFAHHVVEINEALRSGYQCAEDDSCLISVREEIAQQPAANGNQRSYSSSNSYSSMSTSVRLSSDLQQQVRQLLSQGYRIGAEYADERRFRTSSWKSAPSIQSDRESEVINALSACLEEHAGEYVRLIGIDTKAKRRTFEEIIQKPGDKVAKSTGKSFAPSKTYGTRSSSSSSTVEVSSTGLSPEIQQKISQLLAQGYRIGAEYADERRFRTSSWKSAPSIQSDRESEVLGALEDCLLEHAGEYVRLIGIDTKAKRRVLEEIIQKPGQKPVASAKSSGGNGTGSQPSSYSLRKAAPSQSYNSNSHNASLSPETIEQVRQLLSQGYKIGTEHANKRRFRTSSWQTCSPIESSRESEVLEALEGCIAEHNNEYVRMIGIDTKAKRRVLETIIQKPN</sequence>
<dbReference type="CDD" id="cd00710">
    <property type="entry name" value="LbH_gamma_CA"/>
    <property type="match status" value="1"/>
</dbReference>
<dbReference type="GO" id="GO:0031470">
    <property type="term" value="C:carboxysome"/>
    <property type="evidence" value="ECO:0007669"/>
    <property type="project" value="UniProtKB-SubCell"/>
</dbReference>
<dbReference type="InterPro" id="IPR017156">
    <property type="entry name" value="CcmM"/>
</dbReference>
<gene>
    <name evidence="15" type="ORF">F6J89_30085</name>
</gene>
<evidence type="ECO:0000256" key="5">
    <source>
        <dbReference type="ARBA" id="ARBA00023595"/>
    </source>
</evidence>
<dbReference type="InterPro" id="IPR000894">
    <property type="entry name" value="RuBisCO_ssu_dom"/>
</dbReference>
<feature type="region of interest" description="Disordered" evidence="13">
    <location>
        <begin position="441"/>
        <end position="487"/>
    </location>
</feature>
<keyword evidence="12" id="KW-1015">Disulfide bond</keyword>
<dbReference type="InterPro" id="IPR036385">
    <property type="entry name" value="RuBisCO_ssu_sf"/>
</dbReference>
<feature type="domain" description="Ribulose bisphosphate carboxylase small subunit" evidence="14">
    <location>
        <begin position="226"/>
        <end position="320"/>
    </location>
</feature>
<feature type="domain" description="Ribulose bisphosphate carboxylase small subunit" evidence="14">
    <location>
        <begin position="348"/>
        <end position="440"/>
    </location>
</feature>
<evidence type="ECO:0000256" key="1">
    <source>
        <dbReference type="ARBA" id="ARBA00022531"/>
    </source>
</evidence>
<dbReference type="GO" id="GO:0015977">
    <property type="term" value="P:carbon fixation"/>
    <property type="evidence" value="ECO:0007669"/>
    <property type="project" value="UniProtKB-KW"/>
</dbReference>
<dbReference type="InterPro" id="IPR047223">
    <property type="entry name" value="CA_gamma_LbH"/>
</dbReference>
<evidence type="ECO:0000256" key="7">
    <source>
        <dbReference type="ARBA" id="ARBA00023669"/>
    </source>
</evidence>
<feature type="compositionally biased region" description="Low complexity" evidence="13">
    <location>
        <begin position="335"/>
        <end position="355"/>
    </location>
</feature>
<dbReference type="PANTHER" id="PTHR43360:SF1">
    <property type="entry name" value="CARBOXYSOME ASSEMBLY PROTEIN CCMM"/>
    <property type="match status" value="1"/>
</dbReference>
<feature type="compositionally biased region" description="Polar residues" evidence="13">
    <location>
        <begin position="457"/>
        <end position="487"/>
    </location>
</feature>
<dbReference type="CDD" id="cd00307">
    <property type="entry name" value="RuBisCO_small_like"/>
    <property type="match status" value="3"/>
</dbReference>
<dbReference type="GO" id="GO:0043886">
    <property type="term" value="F:structural constituent of carboxysome shell"/>
    <property type="evidence" value="ECO:0007669"/>
    <property type="project" value="InterPro"/>
</dbReference>
<dbReference type="PANTHER" id="PTHR43360">
    <property type="entry name" value="CARBON DIOXIDE CONCENTRATING MECHANISM PROTEIN CCMM"/>
    <property type="match status" value="1"/>
</dbReference>
<evidence type="ECO:0000256" key="13">
    <source>
        <dbReference type="SAM" id="MobiDB-lite"/>
    </source>
</evidence>
<evidence type="ECO:0000256" key="12">
    <source>
        <dbReference type="PIRSR" id="PIRSR037250-52"/>
    </source>
</evidence>
<dbReference type="GO" id="GO:0015979">
    <property type="term" value="P:photosynthesis"/>
    <property type="evidence" value="ECO:0007669"/>
    <property type="project" value="UniProtKB-KW"/>
</dbReference>
<dbReference type="Pfam" id="PF00101">
    <property type="entry name" value="RuBisCO_small"/>
    <property type="match status" value="3"/>
</dbReference>
<feature type="binding site" description="in other chain" evidence="11">
    <location>
        <position position="107"/>
    </location>
    <ligand>
        <name>Zn(2+)</name>
        <dbReference type="ChEBI" id="CHEBI:29105"/>
        <note>ligand shared between two neighboring subunits</note>
    </ligand>
</feature>
<keyword evidence="7" id="KW-1282">Carboxysome</keyword>
<feature type="region of interest" description="Disordered" evidence="13">
    <location>
        <begin position="324"/>
        <end position="355"/>
    </location>
</feature>
<accession>A0A6B3NJE6</accession>
<keyword evidence="11" id="KW-0479">Metal-binding</keyword>
<keyword evidence="2" id="KW-0677">Repeat</keyword>
<proteinExistence type="inferred from homology"/>
<organism evidence="15">
    <name type="scientific">Symploca sp. SIO1C4</name>
    <dbReference type="NCBI Taxonomy" id="2607765"/>
    <lineage>
        <taxon>Bacteria</taxon>
        <taxon>Bacillati</taxon>
        <taxon>Cyanobacteriota</taxon>
        <taxon>Cyanophyceae</taxon>
        <taxon>Coleofasciculales</taxon>
        <taxon>Coleofasciculaceae</taxon>
        <taxon>Symploca</taxon>
    </lineage>
</organism>
<evidence type="ECO:0000256" key="9">
    <source>
        <dbReference type="ARBA" id="ARBA00030397"/>
    </source>
</evidence>
<dbReference type="EMBL" id="JAAHFQ010000924">
    <property type="protein sequence ID" value="NER31747.1"/>
    <property type="molecule type" value="Genomic_DNA"/>
</dbReference>
<name>A0A6B3NJE6_9CYAN</name>
<feature type="disulfide bond" evidence="12">
    <location>
        <begin position="194"/>
        <end position="200"/>
    </location>
</feature>